<feature type="compositionally biased region" description="Low complexity" evidence="5">
    <location>
        <begin position="652"/>
        <end position="670"/>
    </location>
</feature>
<evidence type="ECO:0000256" key="7">
    <source>
        <dbReference type="SAM" id="SignalP"/>
    </source>
</evidence>
<dbReference type="GO" id="GO:0005230">
    <property type="term" value="F:extracellular ligand-gated monoatomic ion channel activity"/>
    <property type="evidence" value="ECO:0007669"/>
    <property type="project" value="InterPro"/>
</dbReference>
<dbReference type="GO" id="GO:0042391">
    <property type="term" value="P:regulation of membrane potential"/>
    <property type="evidence" value="ECO:0000318"/>
    <property type="project" value="GO_Central"/>
</dbReference>
<dbReference type="Gene3D" id="1.20.58.390">
    <property type="entry name" value="Neurotransmitter-gated ion-channel transmembrane domain"/>
    <property type="match status" value="1"/>
</dbReference>
<keyword evidence="10" id="KW-1185">Reference proteome</keyword>
<feature type="transmembrane region" description="Helical" evidence="6">
    <location>
        <begin position="347"/>
        <end position="365"/>
    </location>
</feature>
<dbReference type="GO" id="GO:0007268">
    <property type="term" value="P:chemical synaptic transmission"/>
    <property type="evidence" value="ECO:0000318"/>
    <property type="project" value="GO_Central"/>
</dbReference>
<dbReference type="GO" id="GO:1902495">
    <property type="term" value="C:transmembrane transporter complex"/>
    <property type="evidence" value="ECO:0000318"/>
    <property type="project" value="GO_Central"/>
</dbReference>
<dbReference type="InterPro" id="IPR038050">
    <property type="entry name" value="Neuro_actylchol_rec"/>
</dbReference>
<evidence type="ECO:0000256" key="1">
    <source>
        <dbReference type="ARBA" id="ARBA00004141"/>
    </source>
</evidence>
<dbReference type="InParanoid" id="A0A2K3CPE0"/>
<dbReference type="Pfam" id="PF02931">
    <property type="entry name" value="Neur_chan_LBD"/>
    <property type="match status" value="1"/>
</dbReference>
<dbReference type="ExpressionAtlas" id="A0A2K3CPE0">
    <property type="expression patterns" value="baseline"/>
</dbReference>
<sequence length="859" mass="88838">MTRAARSLLVACLLAALSTSNAQLQNPLLGAEGGNPPWAPALPGGPPSYTDVAVSALLERVTAFSTSENTYHAAWWVILTWKDAGAGEAVRARSAQVMNNASDVCARSCDSNGLPSAGCCDAMWLPHIEMPNLIGYDEDQLPRYRINANATSGAVSWSTRIIGRWYSPLDFRAYPFDHQHLLMEMAIADSQSHAVGLKWEHVAKLNNTAHTKGADLSGWRVKWGKGKLYDSRTCQASYGVTAHRYYDASSASSGELAVLVQSLRVTDRHYADNSGRGTTAPDWCGTYSSVYDEARALYGPIVLVADIMVKRVSSYYVMANLIPVLIISLVVFVVYCMPCNALGDRMVVIMTLFLSLTAMQFVFDFPPANYLNALQQVVLVAYVMMLVACVESLIVNRIATLPVVLTNKRTCFQKYSTLLRRQTNASAGGSGTLTRRVSRALTSAFTKFRDSKELQRAGSDAVLVPYSPGAVAVAANLGGASAGASATARRAMGVAGTGIVVAPGGGMVVRRTVSRQRSAARRAAVAAAFAAAANAGTGTGTGTHTGTHTSAAPTPKGVGSSAPSRTGTLSRLAAASGGGATTAAEAADPATAGASSSRPDSGHVRRGRAPASPLLPPPPLVVADAAGACPAVAVAMGSRPPSVTAPAPLPTPSHAAAAAALQPAAASPKADPNANPAGFGSIGGPAGSCSRNGGDMLDPVAYGGTASVHLAPLTGSHFAPVAAVAPMPAAYPESADGGGGGGGCFNKTSSASTGPNAIAGGGSWRLRRHDGCFGRLFGCLAAAWAAVAAACGRAAAAPDRFYQNCKEDAEFAWFVASRIDKYCCVVAVCLYVVIISVLLWVQTQVGDHKMMLGDRPGNM</sequence>
<accession>A0A2K3CPE0</accession>
<name>A0A2K3CPE0_CHLRE</name>
<keyword evidence="3 6" id="KW-1133">Transmembrane helix</keyword>
<evidence type="ECO:0000256" key="6">
    <source>
        <dbReference type="SAM" id="Phobius"/>
    </source>
</evidence>
<evidence type="ECO:0000259" key="8">
    <source>
        <dbReference type="Pfam" id="PF02931"/>
    </source>
</evidence>
<dbReference type="GO" id="GO:0005886">
    <property type="term" value="C:plasma membrane"/>
    <property type="evidence" value="ECO:0000318"/>
    <property type="project" value="GO_Central"/>
</dbReference>
<keyword evidence="7" id="KW-0732">Signal</keyword>
<dbReference type="RefSeq" id="XP_042914478.1">
    <property type="nucleotide sequence ID" value="XM_043072019.1"/>
</dbReference>
<reference evidence="9 10" key="1">
    <citation type="journal article" date="2007" name="Science">
        <title>The Chlamydomonas genome reveals the evolution of key animal and plant functions.</title>
        <authorList>
            <person name="Merchant S.S."/>
            <person name="Prochnik S.E."/>
            <person name="Vallon O."/>
            <person name="Harris E.H."/>
            <person name="Karpowicz S.J."/>
            <person name="Witman G.B."/>
            <person name="Terry A."/>
            <person name="Salamov A."/>
            <person name="Fritz-Laylin L.K."/>
            <person name="Marechal-Drouard L."/>
            <person name="Marshall W.F."/>
            <person name="Qu L.H."/>
            <person name="Nelson D.R."/>
            <person name="Sanderfoot A.A."/>
            <person name="Spalding M.H."/>
            <person name="Kapitonov V.V."/>
            <person name="Ren Q."/>
            <person name="Ferris P."/>
            <person name="Lindquist E."/>
            <person name="Shapiro H."/>
            <person name="Lucas S.M."/>
            <person name="Grimwood J."/>
            <person name="Schmutz J."/>
            <person name="Cardol P."/>
            <person name="Cerutti H."/>
            <person name="Chanfreau G."/>
            <person name="Chen C.L."/>
            <person name="Cognat V."/>
            <person name="Croft M.T."/>
            <person name="Dent R."/>
            <person name="Dutcher S."/>
            <person name="Fernandez E."/>
            <person name="Fukuzawa H."/>
            <person name="Gonzalez-Ballester D."/>
            <person name="Gonzalez-Halphen D."/>
            <person name="Hallmann A."/>
            <person name="Hanikenne M."/>
            <person name="Hippler M."/>
            <person name="Inwood W."/>
            <person name="Jabbari K."/>
            <person name="Kalanon M."/>
            <person name="Kuras R."/>
            <person name="Lefebvre P.A."/>
            <person name="Lemaire S.D."/>
            <person name="Lobanov A.V."/>
            <person name="Lohr M."/>
            <person name="Manuell A."/>
            <person name="Meier I."/>
            <person name="Mets L."/>
            <person name="Mittag M."/>
            <person name="Mittelmeier T."/>
            <person name="Moroney J.V."/>
            <person name="Moseley J."/>
            <person name="Napoli C."/>
            <person name="Nedelcu A.M."/>
            <person name="Niyogi K."/>
            <person name="Novoselov S.V."/>
            <person name="Paulsen I.T."/>
            <person name="Pazour G."/>
            <person name="Purton S."/>
            <person name="Ral J.P."/>
            <person name="Riano-Pachon D.M."/>
            <person name="Riekhof W."/>
            <person name="Rymarquis L."/>
            <person name="Schroda M."/>
            <person name="Stern D."/>
            <person name="Umen J."/>
            <person name="Willows R."/>
            <person name="Wilson N."/>
            <person name="Zimmer S.L."/>
            <person name="Allmer J."/>
            <person name="Balk J."/>
            <person name="Bisova K."/>
            <person name="Chen C.J."/>
            <person name="Elias M."/>
            <person name="Gendler K."/>
            <person name="Hauser C."/>
            <person name="Lamb M.R."/>
            <person name="Ledford H."/>
            <person name="Long J.C."/>
            <person name="Minagawa J."/>
            <person name="Page M.D."/>
            <person name="Pan J."/>
            <person name="Pootakham W."/>
            <person name="Roje S."/>
            <person name="Rose A."/>
            <person name="Stahlberg E."/>
            <person name="Terauchi A.M."/>
            <person name="Yang P."/>
            <person name="Ball S."/>
            <person name="Bowler C."/>
            <person name="Dieckmann C.L."/>
            <person name="Gladyshev V.N."/>
            <person name="Green P."/>
            <person name="Jorgensen R."/>
            <person name="Mayfield S."/>
            <person name="Mueller-Roeber B."/>
            <person name="Rajamani S."/>
            <person name="Sayre R.T."/>
            <person name="Brokstein P."/>
            <person name="Dubchak I."/>
            <person name="Goodstein D."/>
            <person name="Hornick L."/>
            <person name="Huang Y.W."/>
            <person name="Jhaveri J."/>
            <person name="Luo Y."/>
            <person name="Martinez D."/>
            <person name="Ngau W.C."/>
            <person name="Otillar B."/>
            <person name="Poliakov A."/>
            <person name="Porter A."/>
            <person name="Szajkowski L."/>
            <person name="Werner G."/>
            <person name="Zhou K."/>
            <person name="Grigoriev I.V."/>
            <person name="Rokhsar D.S."/>
            <person name="Grossman A.R."/>
        </authorList>
    </citation>
    <scope>NUCLEOTIDE SEQUENCE [LARGE SCALE GENOMIC DNA]</scope>
    <source>
        <strain evidence="10">CC-503</strain>
    </source>
</reference>
<feature type="compositionally biased region" description="Low complexity" evidence="5">
    <location>
        <begin position="581"/>
        <end position="597"/>
    </location>
</feature>
<comment type="subcellular location">
    <subcellularLocation>
        <location evidence="1">Membrane</location>
        <topology evidence="1">Multi-pass membrane protein</topology>
    </subcellularLocation>
</comment>
<dbReference type="GO" id="GO:0034220">
    <property type="term" value="P:monoatomic ion transmembrane transport"/>
    <property type="evidence" value="ECO:0000318"/>
    <property type="project" value="GO_Central"/>
</dbReference>
<evidence type="ECO:0000256" key="5">
    <source>
        <dbReference type="SAM" id="MobiDB-lite"/>
    </source>
</evidence>
<feature type="region of interest" description="Disordered" evidence="5">
    <location>
        <begin position="535"/>
        <end position="615"/>
    </location>
</feature>
<dbReference type="Proteomes" id="UP000006906">
    <property type="component" value="Chromosome 17"/>
</dbReference>
<organism evidence="9 10">
    <name type="scientific">Chlamydomonas reinhardtii</name>
    <name type="common">Chlamydomonas smithii</name>
    <dbReference type="NCBI Taxonomy" id="3055"/>
    <lineage>
        <taxon>Eukaryota</taxon>
        <taxon>Viridiplantae</taxon>
        <taxon>Chlorophyta</taxon>
        <taxon>core chlorophytes</taxon>
        <taxon>Chlorophyceae</taxon>
        <taxon>CS clade</taxon>
        <taxon>Chlamydomonadales</taxon>
        <taxon>Chlamydomonadaceae</taxon>
        <taxon>Chlamydomonas</taxon>
    </lineage>
</organism>
<dbReference type="GO" id="GO:0004888">
    <property type="term" value="F:transmembrane signaling receptor activity"/>
    <property type="evidence" value="ECO:0007669"/>
    <property type="project" value="InterPro"/>
</dbReference>
<feature type="transmembrane region" description="Helical" evidence="6">
    <location>
        <begin position="377"/>
        <end position="399"/>
    </location>
</feature>
<dbReference type="InterPro" id="IPR006202">
    <property type="entry name" value="Neur_chan_lig-bd"/>
</dbReference>
<dbReference type="KEGG" id="cre:CHLRE_17g707200v5"/>
<dbReference type="SUPFAM" id="SSF63712">
    <property type="entry name" value="Nicotinic receptor ligand binding domain-like"/>
    <property type="match status" value="1"/>
</dbReference>
<gene>
    <name evidence="9" type="ORF">CHLRE_17g707200v5</name>
</gene>
<dbReference type="FunFam" id="2.70.170.10:FF:000095">
    <property type="entry name" value="Proton-gated ion channel"/>
    <property type="match status" value="1"/>
</dbReference>
<feature type="signal peptide" evidence="7">
    <location>
        <begin position="1"/>
        <end position="22"/>
    </location>
</feature>
<evidence type="ECO:0000313" key="9">
    <source>
        <dbReference type="EMBL" id="PNW70135.1"/>
    </source>
</evidence>
<dbReference type="EMBL" id="CM008978">
    <property type="protein sequence ID" value="PNW70135.1"/>
    <property type="molecule type" value="Genomic_DNA"/>
</dbReference>
<dbReference type="Gramene" id="PNW70135">
    <property type="protein sequence ID" value="PNW70135"/>
    <property type="gene ID" value="CHLRE_17g707200v5"/>
</dbReference>
<keyword evidence="4 6" id="KW-0472">Membrane</keyword>
<dbReference type="FunFam" id="1.20.58.390:FF:000199">
    <property type="entry name" value="Ligand-gated ion channel"/>
    <property type="match status" value="1"/>
</dbReference>
<evidence type="ECO:0000256" key="3">
    <source>
        <dbReference type="ARBA" id="ARBA00022989"/>
    </source>
</evidence>
<dbReference type="Gene3D" id="2.70.170.10">
    <property type="entry name" value="Neurotransmitter-gated ion-channel ligand-binding domain"/>
    <property type="match status" value="1"/>
</dbReference>
<feature type="domain" description="Neurotransmitter-gated ion-channel ligand-binding" evidence="8">
    <location>
        <begin position="50"/>
        <end position="216"/>
    </location>
</feature>
<dbReference type="AlphaFoldDB" id="A0A2K3CPE0"/>
<evidence type="ECO:0000256" key="4">
    <source>
        <dbReference type="ARBA" id="ARBA00023136"/>
    </source>
</evidence>
<proteinExistence type="predicted"/>
<feature type="chain" id="PRO_5014444199" description="Neurotransmitter-gated ion-channel ligand-binding domain-containing protein" evidence="7">
    <location>
        <begin position="23"/>
        <end position="859"/>
    </location>
</feature>
<keyword evidence="2 6" id="KW-0812">Transmembrane</keyword>
<evidence type="ECO:0000313" key="10">
    <source>
        <dbReference type="Proteomes" id="UP000006906"/>
    </source>
</evidence>
<evidence type="ECO:0000256" key="2">
    <source>
        <dbReference type="ARBA" id="ARBA00022692"/>
    </source>
</evidence>
<dbReference type="GeneID" id="5717191"/>
<feature type="region of interest" description="Disordered" evidence="5">
    <location>
        <begin position="638"/>
        <end position="679"/>
    </location>
</feature>
<dbReference type="OMA" id="VITAIMP"/>
<dbReference type="PANTHER" id="PTHR18945">
    <property type="entry name" value="NEUROTRANSMITTER GATED ION CHANNEL"/>
    <property type="match status" value="1"/>
</dbReference>
<dbReference type="InterPro" id="IPR036734">
    <property type="entry name" value="Neur_chan_lig-bd_sf"/>
</dbReference>
<dbReference type="InterPro" id="IPR006201">
    <property type="entry name" value="Neur_channel"/>
</dbReference>
<dbReference type="GO" id="GO:0043005">
    <property type="term" value="C:neuron projection"/>
    <property type="evidence" value="ECO:0000318"/>
    <property type="project" value="GO_Central"/>
</dbReference>
<feature type="transmembrane region" description="Helical" evidence="6">
    <location>
        <begin position="315"/>
        <end position="335"/>
    </location>
</feature>
<feature type="transmembrane region" description="Helical" evidence="6">
    <location>
        <begin position="819"/>
        <end position="841"/>
    </location>
</feature>
<protein>
    <recommendedName>
        <fullName evidence="8">Neurotransmitter-gated ion-channel ligand-binding domain-containing protein</fullName>
    </recommendedName>
</protein>
<dbReference type="InterPro" id="IPR036719">
    <property type="entry name" value="Neuro-gated_channel_TM_sf"/>
</dbReference>
<dbReference type="GO" id="GO:0045202">
    <property type="term" value="C:synapse"/>
    <property type="evidence" value="ECO:0000318"/>
    <property type="project" value="GO_Central"/>
</dbReference>
<dbReference type="GO" id="GO:0030594">
    <property type="term" value="F:neurotransmitter receptor activity"/>
    <property type="evidence" value="ECO:0000318"/>
    <property type="project" value="GO_Central"/>
</dbReference>
<dbReference type="SUPFAM" id="SSF90112">
    <property type="entry name" value="Neurotransmitter-gated ion-channel transmembrane pore"/>
    <property type="match status" value="1"/>
</dbReference>
<dbReference type="OrthoDB" id="2016799at2759"/>